<protein>
    <recommendedName>
        <fullName evidence="4">Secreted protein</fullName>
    </recommendedName>
</protein>
<accession>A0ABU1PM98</accession>
<keyword evidence="3" id="KW-1185">Reference proteome</keyword>
<comment type="caution">
    <text evidence="2">The sequence shown here is derived from an EMBL/GenBank/DDBJ whole genome shotgun (WGS) entry which is preliminary data.</text>
</comment>
<evidence type="ECO:0000256" key="1">
    <source>
        <dbReference type="SAM" id="SignalP"/>
    </source>
</evidence>
<dbReference type="Proteomes" id="UP001268819">
    <property type="component" value="Unassembled WGS sequence"/>
</dbReference>
<evidence type="ECO:0008006" key="4">
    <source>
        <dbReference type="Google" id="ProtNLM"/>
    </source>
</evidence>
<reference evidence="2 3" key="1">
    <citation type="submission" date="2023-07" db="EMBL/GenBank/DDBJ databases">
        <title>Sequencing the genomes of 1000 actinobacteria strains.</title>
        <authorList>
            <person name="Klenk H.-P."/>
        </authorList>
    </citation>
    <scope>NUCLEOTIDE SEQUENCE [LARGE SCALE GENOMIC DNA]</scope>
    <source>
        <strain evidence="2 3">DSM 43749</strain>
    </source>
</reference>
<organism evidence="2 3">
    <name type="scientific">Saccharothrix longispora</name>
    <dbReference type="NCBI Taxonomy" id="33920"/>
    <lineage>
        <taxon>Bacteria</taxon>
        <taxon>Bacillati</taxon>
        <taxon>Actinomycetota</taxon>
        <taxon>Actinomycetes</taxon>
        <taxon>Pseudonocardiales</taxon>
        <taxon>Pseudonocardiaceae</taxon>
        <taxon>Saccharothrix</taxon>
    </lineage>
</organism>
<gene>
    <name evidence="2" type="ORF">J2S66_000168</name>
</gene>
<feature type="chain" id="PRO_5045606785" description="Secreted protein" evidence="1">
    <location>
        <begin position="28"/>
        <end position="152"/>
    </location>
</feature>
<dbReference type="EMBL" id="JAVDSG010000001">
    <property type="protein sequence ID" value="MDR6591784.1"/>
    <property type="molecule type" value="Genomic_DNA"/>
</dbReference>
<evidence type="ECO:0000313" key="3">
    <source>
        <dbReference type="Proteomes" id="UP001268819"/>
    </source>
</evidence>
<proteinExistence type="predicted"/>
<evidence type="ECO:0000313" key="2">
    <source>
        <dbReference type="EMBL" id="MDR6591784.1"/>
    </source>
</evidence>
<sequence>MRHMFRLFMTGVLLSAGLIALSTPASAAVVVPPGQAGSACSGYSRVTGHTEWYWQTCAWADDDEVYFTVNLGNAGDVAWSVDTIWVDYTRSGTSITCAGGVWSNFVVPAHSVKSTPTATCAIPRRSAAYTSVGQVWESTYHVEQHSPVLQVE</sequence>
<keyword evidence="1" id="KW-0732">Signal</keyword>
<name>A0ABU1PM98_9PSEU</name>
<dbReference type="RefSeq" id="WP_310302427.1">
    <property type="nucleotide sequence ID" value="NZ_BAAAXB010000001.1"/>
</dbReference>
<feature type="signal peptide" evidence="1">
    <location>
        <begin position="1"/>
        <end position="27"/>
    </location>
</feature>